<keyword evidence="6 8" id="KW-0472">Membrane</keyword>
<dbReference type="CDD" id="cd03228">
    <property type="entry name" value="ABCC_MRP_Like"/>
    <property type="match status" value="1"/>
</dbReference>
<dbReference type="GO" id="GO:0016887">
    <property type="term" value="F:ATP hydrolysis activity"/>
    <property type="evidence" value="ECO:0007669"/>
    <property type="project" value="InterPro"/>
</dbReference>
<evidence type="ECO:0000259" key="10">
    <source>
        <dbReference type="PROSITE" id="PS50929"/>
    </source>
</evidence>
<dbReference type="InterPro" id="IPR017871">
    <property type="entry name" value="ABC_transporter-like_CS"/>
</dbReference>
<feature type="region of interest" description="Disordered" evidence="7">
    <location>
        <begin position="351"/>
        <end position="399"/>
    </location>
</feature>
<dbReference type="InterPro" id="IPR003439">
    <property type="entry name" value="ABC_transporter-like_ATP-bd"/>
</dbReference>
<feature type="region of interest" description="Disordered" evidence="7">
    <location>
        <begin position="1"/>
        <end position="23"/>
    </location>
</feature>
<dbReference type="Gene3D" id="1.20.1560.10">
    <property type="entry name" value="ABC transporter type 1, transmembrane domain"/>
    <property type="match status" value="1"/>
</dbReference>
<evidence type="ECO:0000256" key="1">
    <source>
        <dbReference type="ARBA" id="ARBA00004651"/>
    </source>
</evidence>
<dbReference type="PROSITE" id="PS00211">
    <property type="entry name" value="ABC_TRANSPORTER_1"/>
    <property type="match status" value="1"/>
</dbReference>
<name>A0AAD0Q7I2_9ACTN</name>
<feature type="compositionally biased region" description="Basic and acidic residues" evidence="7">
    <location>
        <begin position="354"/>
        <end position="372"/>
    </location>
</feature>
<dbReference type="RefSeq" id="WP_114932664.1">
    <property type="nucleotide sequence ID" value="NZ_CP030930.1"/>
</dbReference>
<dbReference type="PROSITE" id="PS50929">
    <property type="entry name" value="ABC_TM1F"/>
    <property type="match status" value="1"/>
</dbReference>
<dbReference type="Pfam" id="PF00664">
    <property type="entry name" value="ABC_membrane"/>
    <property type="match status" value="1"/>
</dbReference>
<dbReference type="PANTHER" id="PTHR43394">
    <property type="entry name" value="ATP-DEPENDENT PERMEASE MDL1, MITOCHONDRIAL"/>
    <property type="match status" value="1"/>
</dbReference>
<sequence>MRPKPRLRLRLRPRPPAPSGVRRLARRHPGALLALFLCSTGGALAALALPAALGHTVDGLVGGGPVPWAGLLLCAVLTLAETGFDAGAAVLTTSTGARLTAHLRTRTTARVLAAEPRRALAVPTGDLTARLTARTADAATAPVTAAGAVAGVLLPLGAIVGLFVIDPWTAAAFLLGTPLLVALLHTFTRRTADAGADYQRAQSVIAHRLTEALDGADTIRAARTGAREYRRILEPLATLADHGRRTWTVYGRAAGQSALLLPLLMLLVLAVGGLRLHTGAIGVGDLVAASRYAALAVGIGSLTGALGALARSRAAARTLDPLLTLDPLPHEGLGPVPGGPGHLELRDVGVVQDGKPDGKQHGGQEGKREGKQSGKQGGKQGGEPPLNSEPAGKPLLTGVHLTVPGGTSLAVVGRSGSGKSVFAAVVGRLLDPDTGTVLLDGVPLTAMDPALLRPEIAYAFARPALPGTTVEDTIAFGPWTAGPAAVREGARAARADGFVGLLPYGYATPLTDAPFSGGERQRLGLARAFAHPGRLLILDDALSGLDTVTEHHVRRALDERAGRSTRVIVAHRLSSAARADQVLWLEDGRVRATGPHEELWADPEYRAVFRTETGEAEGMAEAEERAGAGAGTALPRARTEEVEAR</sequence>
<feature type="transmembrane region" description="Helical" evidence="8">
    <location>
        <begin position="292"/>
        <end position="310"/>
    </location>
</feature>
<proteinExistence type="predicted"/>
<gene>
    <name evidence="11" type="ORF">DTW94_22870</name>
</gene>
<organism evidence="11 12">
    <name type="scientific">Streptomyces cavourensis</name>
    <dbReference type="NCBI Taxonomy" id="67258"/>
    <lineage>
        <taxon>Bacteria</taxon>
        <taxon>Bacillati</taxon>
        <taxon>Actinomycetota</taxon>
        <taxon>Actinomycetes</taxon>
        <taxon>Kitasatosporales</taxon>
        <taxon>Streptomycetaceae</taxon>
        <taxon>Streptomyces</taxon>
    </lineage>
</organism>
<dbReference type="Proteomes" id="UP000253779">
    <property type="component" value="Chromosome"/>
</dbReference>
<feature type="compositionally biased region" description="Basic residues" evidence="7">
    <location>
        <begin position="1"/>
        <end position="13"/>
    </location>
</feature>
<accession>A0AAD0Q7I2</accession>
<keyword evidence="4 11" id="KW-0067">ATP-binding</keyword>
<evidence type="ECO:0000256" key="5">
    <source>
        <dbReference type="ARBA" id="ARBA00022989"/>
    </source>
</evidence>
<evidence type="ECO:0000313" key="11">
    <source>
        <dbReference type="EMBL" id="AXI73781.1"/>
    </source>
</evidence>
<evidence type="ECO:0000256" key="2">
    <source>
        <dbReference type="ARBA" id="ARBA00022692"/>
    </source>
</evidence>
<evidence type="ECO:0000313" key="12">
    <source>
        <dbReference type="Proteomes" id="UP000253779"/>
    </source>
</evidence>
<keyword evidence="2 8" id="KW-0812">Transmembrane</keyword>
<keyword evidence="3" id="KW-0547">Nucleotide-binding</keyword>
<feature type="transmembrane region" description="Helical" evidence="8">
    <location>
        <begin position="143"/>
        <end position="165"/>
    </location>
</feature>
<dbReference type="InterPro" id="IPR039421">
    <property type="entry name" value="Type_1_exporter"/>
</dbReference>
<dbReference type="GO" id="GO:0005524">
    <property type="term" value="F:ATP binding"/>
    <property type="evidence" value="ECO:0007669"/>
    <property type="project" value="UniProtKB-KW"/>
</dbReference>
<dbReference type="InterPro" id="IPR036640">
    <property type="entry name" value="ABC1_TM_sf"/>
</dbReference>
<dbReference type="SMART" id="SM00382">
    <property type="entry name" value="AAA"/>
    <property type="match status" value="1"/>
</dbReference>
<evidence type="ECO:0000256" key="6">
    <source>
        <dbReference type="ARBA" id="ARBA00023136"/>
    </source>
</evidence>
<dbReference type="PANTHER" id="PTHR43394:SF1">
    <property type="entry name" value="ATP-BINDING CASSETTE SUB-FAMILY B MEMBER 10, MITOCHONDRIAL"/>
    <property type="match status" value="1"/>
</dbReference>
<evidence type="ECO:0000256" key="4">
    <source>
        <dbReference type="ARBA" id="ARBA00022840"/>
    </source>
</evidence>
<dbReference type="SUPFAM" id="SSF90123">
    <property type="entry name" value="ABC transporter transmembrane region"/>
    <property type="match status" value="1"/>
</dbReference>
<feature type="transmembrane region" description="Helical" evidence="8">
    <location>
        <begin position="253"/>
        <end position="272"/>
    </location>
</feature>
<feature type="domain" description="ABC transporter" evidence="9">
    <location>
        <begin position="381"/>
        <end position="612"/>
    </location>
</feature>
<evidence type="ECO:0000259" key="9">
    <source>
        <dbReference type="PROSITE" id="PS50893"/>
    </source>
</evidence>
<dbReference type="GO" id="GO:0005886">
    <property type="term" value="C:plasma membrane"/>
    <property type="evidence" value="ECO:0007669"/>
    <property type="project" value="UniProtKB-SubCell"/>
</dbReference>
<dbReference type="InterPro" id="IPR027417">
    <property type="entry name" value="P-loop_NTPase"/>
</dbReference>
<dbReference type="SUPFAM" id="SSF52540">
    <property type="entry name" value="P-loop containing nucleoside triphosphate hydrolases"/>
    <property type="match status" value="1"/>
</dbReference>
<dbReference type="GO" id="GO:0015421">
    <property type="term" value="F:ABC-type oligopeptide transporter activity"/>
    <property type="evidence" value="ECO:0007669"/>
    <property type="project" value="TreeGrafter"/>
</dbReference>
<evidence type="ECO:0000256" key="3">
    <source>
        <dbReference type="ARBA" id="ARBA00022741"/>
    </source>
</evidence>
<feature type="transmembrane region" description="Helical" evidence="8">
    <location>
        <begin position="171"/>
        <end position="188"/>
    </location>
</feature>
<feature type="transmembrane region" description="Helical" evidence="8">
    <location>
        <begin position="70"/>
        <end position="91"/>
    </location>
</feature>
<dbReference type="AlphaFoldDB" id="A0AAD0Q7I2"/>
<dbReference type="InterPro" id="IPR011527">
    <property type="entry name" value="ABC1_TM_dom"/>
</dbReference>
<evidence type="ECO:0000256" key="8">
    <source>
        <dbReference type="SAM" id="Phobius"/>
    </source>
</evidence>
<protein>
    <submittedName>
        <fullName evidence="11">ABC transporter ATP-binding protein</fullName>
    </submittedName>
</protein>
<comment type="subcellular location">
    <subcellularLocation>
        <location evidence="1">Cell membrane</location>
        <topology evidence="1">Multi-pass membrane protein</topology>
    </subcellularLocation>
</comment>
<dbReference type="Gene3D" id="3.40.50.300">
    <property type="entry name" value="P-loop containing nucleotide triphosphate hydrolases"/>
    <property type="match status" value="1"/>
</dbReference>
<dbReference type="Pfam" id="PF00005">
    <property type="entry name" value="ABC_tran"/>
    <property type="match status" value="1"/>
</dbReference>
<reference evidence="11 12" key="1">
    <citation type="submission" date="2018-07" db="EMBL/GenBank/DDBJ databases">
        <title>Complete genome sequence of soil actinomycete Streptomyces cavourensis tj430.</title>
        <authorList>
            <person name="Wang P."/>
            <person name="Huang Y."/>
        </authorList>
    </citation>
    <scope>NUCLEOTIDE SEQUENCE [LARGE SCALE GENOMIC DNA]</scope>
    <source>
        <strain evidence="11 12">TJ430</strain>
    </source>
</reference>
<keyword evidence="5 8" id="KW-1133">Transmembrane helix</keyword>
<dbReference type="EMBL" id="CP030930">
    <property type="protein sequence ID" value="AXI73781.1"/>
    <property type="molecule type" value="Genomic_DNA"/>
</dbReference>
<feature type="region of interest" description="Disordered" evidence="7">
    <location>
        <begin position="612"/>
        <end position="645"/>
    </location>
</feature>
<feature type="domain" description="ABC transmembrane type-1" evidence="10">
    <location>
        <begin position="33"/>
        <end position="311"/>
    </location>
</feature>
<dbReference type="PROSITE" id="PS50893">
    <property type="entry name" value="ABC_TRANSPORTER_2"/>
    <property type="match status" value="1"/>
</dbReference>
<evidence type="ECO:0000256" key="7">
    <source>
        <dbReference type="SAM" id="MobiDB-lite"/>
    </source>
</evidence>
<dbReference type="InterPro" id="IPR003593">
    <property type="entry name" value="AAA+_ATPase"/>
</dbReference>